<dbReference type="PANTHER" id="PTHR23531">
    <property type="entry name" value="QUINOLENE RESISTANCE PROTEIN NORA"/>
    <property type="match status" value="1"/>
</dbReference>
<feature type="transmembrane region" description="Helical" evidence="1">
    <location>
        <begin position="193"/>
        <end position="215"/>
    </location>
</feature>
<name>A0ABN6ZMW3_9CREN</name>
<dbReference type="Pfam" id="PF07690">
    <property type="entry name" value="MFS_1"/>
    <property type="match status" value="1"/>
</dbReference>
<evidence type="ECO:0000313" key="3">
    <source>
        <dbReference type="EMBL" id="BES81601.1"/>
    </source>
</evidence>
<protein>
    <recommendedName>
        <fullName evidence="2">Major facilitator superfamily (MFS) profile domain-containing protein</fullName>
    </recommendedName>
</protein>
<feature type="transmembrane region" description="Helical" evidence="1">
    <location>
        <begin position="154"/>
        <end position="173"/>
    </location>
</feature>
<dbReference type="GeneID" id="89289187"/>
<dbReference type="PANTHER" id="PTHR23531:SF1">
    <property type="entry name" value="QUINOLENE RESISTANCE PROTEIN NORA"/>
    <property type="match status" value="1"/>
</dbReference>
<feature type="transmembrane region" description="Helical" evidence="1">
    <location>
        <begin position="38"/>
        <end position="57"/>
    </location>
</feature>
<accession>A0ABN6ZMW3</accession>
<feature type="transmembrane region" description="Helical" evidence="1">
    <location>
        <begin position="322"/>
        <end position="340"/>
    </location>
</feature>
<feature type="transmembrane region" description="Helical" evidence="1">
    <location>
        <begin position="227"/>
        <end position="250"/>
    </location>
</feature>
<feature type="transmembrane region" description="Helical" evidence="1">
    <location>
        <begin position="98"/>
        <end position="119"/>
    </location>
</feature>
<dbReference type="Proteomes" id="UP001341135">
    <property type="component" value="Chromosome"/>
</dbReference>
<dbReference type="InterPro" id="IPR052714">
    <property type="entry name" value="MFS_Exporter"/>
</dbReference>
<sequence>MAGLYALLASTLLFFISMSATSSVISRYMRDLGTDVAASGQVYAVTPLVAALLRLPVGIAADRVGARGFLVAGSLAAAAAGVSALYATSVAAVTVVRVLQGLALAFFVAPSIAAAAALGGRMVARAISMRAVAVSAALILGPLVAGVVADLAGYHAVFAFTAATGLAAALAAARIPGAPVQRAGARGVGLRGVLTLGVAVSIALALVDGMAFFAVQSLSQMQLRDLGYGASVSGAFQSIAAASGLIARGLSSHVYARLGPRRMLALGFSLEALGFTLLAEYPVLPLVYAAALLYGLGSGTSIPGEQMLASMSVPRGAGNRAASLYTLGFDLGGTLGLFALSEVAGSAGYSSAYGAAALAAVAAGGLALAVAGRTVRASSSRHEVRL</sequence>
<feature type="transmembrane region" description="Helical" evidence="1">
    <location>
        <begin position="69"/>
        <end position="92"/>
    </location>
</feature>
<dbReference type="RefSeq" id="WP_338252820.1">
    <property type="nucleotide sequence ID" value="NZ_AP028907.1"/>
</dbReference>
<dbReference type="PROSITE" id="PS50850">
    <property type="entry name" value="MFS"/>
    <property type="match status" value="1"/>
</dbReference>
<dbReference type="SUPFAM" id="SSF103473">
    <property type="entry name" value="MFS general substrate transporter"/>
    <property type="match status" value="1"/>
</dbReference>
<evidence type="ECO:0000313" key="4">
    <source>
        <dbReference type="Proteomes" id="UP001341135"/>
    </source>
</evidence>
<keyword evidence="1" id="KW-0812">Transmembrane</keyword>
<keyword evidence="1" id="KW-1133">Transmembrane helix</keyword>
<feature type="transmembrane region" description="Helical" evidence="1">
    <location>
        <begin position="131"/>
        <end position="148"/>
    </location>
</feature>
<keyword evidence="4" id="KW-1185">Reference proteome</keyword>
<gene>
    <name evidence="3" type="ORF">PABY_11680</name>
</gene>
<dbReference type="EMBL" id="AP028907">
    <property type="protein sequence ID" value="BES81601.1"/>
    <property type="molecule type" value="Genomic_DNA"/>
</dbReference>
<keyword evidence="1" id="KW-0472">Membrane</keyword>
<feature type="domain" description="Major facilitator superfamily (MFS) profile" evidence="2">
    <location>
        <begin position="3"/>
        <end position="375"/>
    </location>
</feature>
<proteinExistence type="predicted"/>
<dbReference type="InterPro" id="IPR036259">
    <property type="entry name" value="MFS_trans_sf"/>
</dbReference>
<dbReference type="InterPro" id="IPR011701">
    <property type="entry name" value="MFS"/>
</dbReference>
<dbReference type="Gene3D" id="1.20.1250.20">
    <property type="entry name" value="MFS general substrate transporter like domains"/>
    <property type="match status" value="2"/>
</dbReference>
<reference evidence="3 4" key="1">
    <citation type="submission" date="2023-09" db="EMBL/GenBank/DDBJ databases">
        <title>Pyrofollis japonicus gen. nov. sp. nov., a novel member of the family Pyrodictiaceae isolated from the Iheya North hydrothermal field.</title>
        <authorList>
            <person name="Miyazaki U."/>
            <person name="Sanari M."/>
            <person name="Tame A."/>
            <person name="Kitajima M."/>
            <person name="Okamoto A."/>
            <person name="Sawayama S."/>
            <person name="Miyazaki J."/>
            <person name="Takai K."/>
            <person name="Nakagawa S."/>
        </authorList>
    </citation>
    <scope>NUCLEOTIDE SEQUENCE [LARGE SCALE GENOMIC DNA]</scope>
    <source>
        <strain evidence="3 4">AV2</strain>
    </source>
</reference>
<organism evidence="3 4">
    <name type="scientific">Pyrodictium abyssi</name>
    <dbReference type="NCBI Taxonomy" id="54256"/>
    <lineage>
        <taxon>Archaea</taxon>
        <taxon>Thermoproteota</taxon>
        <taxon>Thermoprotei</taxon>
        <taxon>Desulfurococcales</taxon>
        <taxon>Pyrodictiaceae</taxon>
        <taxon>Pyrodictium</taxon>
    </lineage>
</organism>
<dbReference type="InterPro" id="IPR020846">
    <property type="entry name" value="MFS_dom"/>
</dbReference>
<feature type="transmembrane region" description="Helical" evidence="1">
    <location>
        <begin position="352"/>
        <end position="371"/>
    </location>
</feature>
<evidence type="ECO:0000256" key="1">
    <source>
        <dbReference type="SAM" id="Phobius"/>
    </source>
</evidence>
<feature type="transmembrane region" description="Helical" evidence="1">
    <location>
        <begin position="285"/>
        <end position="302"/>
    </location>
</feature>
<evidence type="ECO:0000259" key="2">
    <source>
        <dbReference type="PROSITE" id="PS50850"/>
    </source>
</evidence>